<dbReference type="GO" id="GO:0022857">
    <property type="term" value="F:transmembrane transporter activity"/>
    <property type="evidence" value="ECO:0007669"/>
    <property type="project" value="InterPro"/>
</dbReference>
<sequence>MAFGILESHNVANPVDVPGTATLEETRTNDSDPFVKHAPGRPDLILVPTPSDDPCDPLNFSRARKEAAYLALLGGTVLAGTCGPLVAPAFVQLASELDRPLSQISQLNGTLVLTIGVGSAIFASIQRKWGTRPSFLLAALFAFISQIWAGASKTNYPSLLAARAVQGLAMGCVSLPGINLGPVISAQIIQAQDWTYAFWWQSLANGIVLLATVAFVPELIYDRSPYNAEVVRRRELACPTSDKVLTEDKDAVLASVVAAPASKWSAYRLYTGVKTDEPFWRIAIRPFFYVNSPIVIWASLTFSVCFNLLPLAATVYSQIFSAPPYSLEVGSIGIISGIPPLIGTIIGTVLSGPGSDWIVKAMAKRNNGIYEPEFRLTTMSLFLVFGGMGFYGWGLQTSDSWIVPAVFIAILHVGVSAATISCVGYVTDAMREGYATRGPRQFFVSLGSLVVATSALVVPAWIFGKRARLWFSQHNLL</sequence>
<keyword evidence="8" id="KW-1185">Reference proteome</keyword>
<keyword evidence="2 6" id="KW-0812">Transmembrane</keyword>
<feature type="transmembrane region" description="Helical" evidence="6">
    <location>
        <begin position="401"/>
        <end position="426"/>
    </location>
</feature>
<feature type="transmembrane region" description="Helical" evidence="6">
    <location>
        <begin position="374"/>
        <end position="395"/>
    </location>
</feature>
<feature type="compositionally biased region" description="Basic and acidic residues" evidence="5">
    <location>
        <begin position="24"/>
        <end position="35"/>
    </location>
</feature>
<dbReference type="GO" id="GO:0005886">
    <property type="term" value="C:plasma membrane"/>
    <property type="evidence" value="ECO:0007669"/>
    <property type="project" value="TreeGrafter"/>
</dbReference>
<feature type="transmembrane region" description="Helical" evidence="6">
    <location>
        <begin position="442"/>
        <end position="463"/>
    </location>
</feature>
<dbReference type="Pfam" id="PF07690">
    <property type="entry name" value="MFS_1"/>
    <property type="match status" value="1"/>
</dbReference>
<gene>
    <name evidence="7" type="ORF">Rhopal_006402-T1</name>
</gene>
<evidence type="ECO:0000313" key="7">
    <source>
        <dbReference type="EMBL" id="GJN93349.1"/>
    </source>
</evidence>
<evidence type="ECO:0000256" key="2">
    <source>
        <dbReference type="ARBA" id="ARBA00022692"/>
    </source>
</evidence>
<accession>A0AAV5GVV8</accession>
<dbReference type="PANTHER" id="PTHR23502">
    <property type="entry name" value="MAJOR FACILITATOR SUPERFAMILY"/>
    <property type="match status" value="1"/>
</dbReference>
<proteinExistence type="predicted"/>
<evidence type="ECO:0000256" key="3">
    <source>
        <dbReference type="ARBA" id="ARBA00022989"/>
    </source>
</evidence>
<dbReference type="InterPro" id="IPR005828">
    <property type="entry name" value="MFS_sugar_transport-like"/>
</dbReference>
<dbReference type="EMBL" id="BQKY01000013">
    <property type="protein sequence ID" value="GJN93349.1"/>
    <property type="molecule type" value="Genomic_DNA"/>
</dbReference>
<dbReference type="Gene3D" id="1.20.1250.20">
    <property type="entry name" value="MFS general substrate transporter like domains"/>
    <property type="match status" value="1"/>
</dbReference>
<evidence type="ECO:0000256" key="4">
    <source>
        <dbReference type="ARBA" id="ARBA00023136"/>
    </source>
</evidence>
<feature type="transmembrane region" description="Helical" evidence="6">
    <location>
        <begin position="135"/>
        <end position="151"/>
    </location>
</feature>
<dbReference type="InterPro" id="IPR036259">
    <property type="entry name" value="MFS_trans_sf"/>
</dbReference>
<dbReference type="PANTHER" id="PTHR23502:SF20">
    <property type="entry name" value="TRANSPORTER, PUTATIVE (AFU_ORTHOLOGUE AFUA_6G13880)-RELATED"/>
    <property type="match status" value="1"/>
</dbReference>
<protein>
    <recommendedName>
        <fullName evidence="9">MFS transporter</fullName>
    </recommendedName>
</protein>
<keyword evidence="4 6" id="KW-0472">Membrane</keyword>
<name>A0AAV5GVV8_9BASI</name>
<comment type="caution">
    <text evidence="7">The sequence shown here is derived from an EMBL/GenBank/DDBJ whole genome shotgun (WGS) entry which is preliminary data.</text>
</comment>
<feature type="transmembrane region" description="Helical" evidence="6">
    <location>
        <begin position="67"/>
        <end position="91"/>
    </location>
</feature>
<evidence type="ECO:0000313" key="8">
    <source>
        <dbReference type="Proteomes" id="UP001342314"/>
    </source>
</evidence>
<evidence type="ECO:0008006" key="9">
    <source>
        <dbReference type="Google" id="ProtNLM"/>
    </source>
</evidence>
<dbReference type="InterPro" id="IPR011701">
    <property type="entry name" value="MFS"/>
</dbReference>
<reference evidence="7 8" key="1">
    <citation type="submission" date="2021-12" db="EMBL/GenBank/DDBJ databases">
        <title>High titer production of polyol ester of fatty acids by Rhodotorula paludigena BS15 towards product separation-free biomass refinery.</title>
        <authorList>
            <person name="Mano J."/>
            <person name="Ono H."/>
            <person name="Tanaka T."/>
            <person name="Naito K."/>
            <person name="Sushida H."/>
            <person name="Ike M."/>
            <person name="Tokuyasu K."/>
            <person name="Kitaoka M."/>
        </authorList>
    </citation>
    <scope>NUCLEOTIDE SEQUENCE [LARGE SCALE GENOMIC DNA]</scope>
    <source>
        <strain evidence="7 8">BS15</strain>
    </source>
</reference>
<dbReference type="Proteomes" id="UP001342314">
    <property type="component" value="Unassembled WGS sequence"/>
</dbReference>
<organism evidence="7 8">
    <name type="scientific">Rhodotorula paludigena</name>
    <dbReference type="NCBI Taxonomy" id="86838"/>
    <lineage>
        <taxon>Eukaryota</taxon>
        <taxon>Fungi</taxon>
        <taxon>Dikarya</taxon>
        <taxon>Basidiomycota</taxon>
        <taxon>Pucciniomycotina</taxon>
        <taxon>Microbotryomycetes</taxon>
        <taxon>Sporidiobolales</taxon>
        <taxon>Sporidiobolaceae</taxon>
        <taxon>Rhodotorula</taxon>
    </lineage>
</organism>
<keyword evidence="3 6" id="KW-1133">Transmembrane helix</keyword>
<evidence type="ECO:0000256" key="1">
    <source>
        <dbReference type="ARBA" id="ARBA00004141"/>
    </source>
</evidence>
<evidence type="ECO:0000256" key="6">
    <source>
        <dbReference type="SAM" id="Phobius"/>
    </source>
</evidence>
<evidence type="ECO:0000256" key="5">
    <source>
        <dbReference type="SAM" id="MobiDB-lite"/>
    </source>
</evidence>
<comment type="subcellular location">
    <subcellularLocation>
        <location evidence="1">Membrane</location>
        <topology evidence="1">Multi-pass membrane protein</topology>
    </subcellularLocation>
</comment>
<feature type="transmembrane region" description="Helical" evidence="6">
    <location>
        <begin position="329"/>
        <end position="353"/>
    </location>
</feature>
<feature type="transmembrane region" description="Helical" evidence="6">
    <location>
        <begin position="287"/>
        <end position="309"/>
    </location>
</feature>
<feature type="region of interest" description="Disordered" evidence="5">
    <location>
        <begin position="14"/>
        <end position="42"/>
    </location>
</feature>
<dbReference type="SUPFAM" id="SSF103473">
    <property type="entry name" value="MFS general substrate transporter"/>
    <property type="match status" value="1"/>
</dbReference>
<dbReference type="AlphaFoldDB" id="A0AAV5GVV8"/>
<dbReference type="Pfam" id="PF00083">
    <property type="entry name" value="Sugar_tr"/>
    <property type="match status" value="1"/>
</dbReference>
<feature type="transmembrane region" description="Helical" evidence="6">
    <location>
        <begin position="103"/>
        <end position="123"/>
    </location>
</feature>